<comment type="caution">
    <text evidence="2">The sequence shown here is derived from an EMBL/GenBank/DDBJ whole genome shotgun (WGS) entry which is preliminary data.</text>
</comment>
<protein>
    <submittedName>
        <fullName evidence="2">Glycosyltransferase family 4 protein</fullName>
    </submittedName>
</protein>
<accession>A0ABQ6TPM0</accession>
<name>A0ABQ6TPM0_9BACT</name>
<feature type="domain" description="Glycosyltransferase subfamily 4-like N-terminal" evidence="1">
    <location>
        <begin position="12"/>
        <end position="177"/>
    </location>
</feature>
<sequence length="386" mass="42397">MVAPTPYFADRGCHVRIYEEARALRALGHDVRIVTYHIGRDLPGIPVLRIPRIPWYNRLEAGPSCHKLYLDLLLLGKATAFSLRFRPQVIHAHLHEGAAIGWLLKLVTRAPLIFDYQGSLSGECIDHGFFKADSRAARIFRWAERFINNSADRIVTSSSAGYADLRANWGVAPERLVSVIDGVDTDQFRPHDRQEARSRLGIAPDVPVVAYLGLMSAYQGTDLLLDAIALLKAQGVQARFLIMGFPVERYREAAEALGIGDMITFTGKVDYREAPLFLSAADLAVSPKLSLTEANGKLFNYMACALPVVVFDTPVNREILGDTGVYAPLGDTAAFAARIADLLADRDGLKGRGERVRAKAVHDHAWQARGARLAEVCRAVTGASEP</sequence>
<dbReference type="SUPFAM" id="SSF53756">
    <property type="entry name" value="UDP-Glycosyltransferase/glycogen phosphorylase"/>
    <property type="match status" value="1"/>
</dbReference>
<evidence type="ECO:0000259" key="1">
    <source>
        <dbReference type="Pfam" id="PF13579"/>
    </source>
</evidence>
<dbReference type="Gene3D" id="3.40.50.2000">
    <property type="entry name" value="Glycogen Phosphorylase B"/>
    <property type="match status" value="2"/>
</dbReference>
<dbReference type="InterPro" id="IPR028098">
    <property type="entry name" value="Glyco_trans_4-like_N"/>
</dbReference>
<dbReference type="PANTHER" id="PTHR45947">
    <property type="entry name" value="SULFOQUINOVOSYL TRANSFERASE SQD2"/>
    <property type="match status" value="1"/>
</dbReference>
<keyword evidence="3" id="KW-1185">Reference proteome</keyword>
<proteinExistence type="predicted"/>
<gene>
    <name evidence="2" type="ORF">F6V30_08515</name>
</gene>
<dbReference type="Proteomes" id="UP000798046">
    <property type="component" value="Unassembled WGS sequence"/>
</dbReference>
<dbReference type="Pfam" id="PF13579">
    <property type="entry name" value="Glyco_trans_4_4"/>
    <property type="match status" value="1"/>
</dbReference>
<evidence type="ECO:0000313" key="2">
    <source>
        <dbReference type="EMBL" id="KAB0670602.1"/>
    </source>
</evidence>
<dbReference type="PANTHER" id="PTHR45947:SF3">
    <property type="entry name" value="SULFOQUINOVOSYL TRANSFERASE SQD2"/>
    <property type="match status" value="1"/>
</dbReference>
<reference evidence="2 3" key="1">
    <citation type="journal article" date="2020" name="Microorganisms">
        <title>Description of Three Novel Members in the Family Geobacteraceae, Oryzomonas japonicum gen. nov., sp. nov., Oryzomonas sagensis sp. nov., and Oryzomonas ruber sp. nov.</title>
        <authorList>
            <person name="Xu Z."/>
            <person name="Masuda Y."/>
            <person name="Hayakawa C."/>
            <person name="Ushijima N."/>
            <person name="Kawano K."/>
            <person name="Shiratori Y."/>
            <person name="Senoo K."/>
            <person name="Itoh H."/>
        </authorList>
    </citation>
    <scope>NUCLEOTIDE SEQUENCE [LARGE SCALE GENOMIC DNA]</scope>
    <source>
        <strain evidence="2 3">Red100</strain>
    </source>
</reference>
<evidence type="ECO:0000313" key="3">
    <source>
        <dbReference type="Proteomes" id="UP000798046"/>
    </source>
</evidence>
<dbReference type="Pfam" id="PF13692">
    <property type="entry name" value="Glyco_trans_1_4"/>
    <property type="match status" value="1"/>
</dbReference>
<organism evidence="2 3">
    <name type="scientific">Oryzomonas sagensis</name>
    <dbReference type="NCBI Taxonomy" id="2603857"/>
    <lineage>
        <taxon>Bacteria</taxon>
        <taxon>Pseudomonadati</taxon>
        <taxon>Thermodesulfobacteriota</taxon>
        <taxon>Desulfuromonadia</taxon>
        <taxon>Geobacterales</taxon>
        <taxon>Geobacteraceae</taxon>
        <taxon>Oryzomonas</taxon>
    </lineage>
</organism>
<dbReference type="InterPro" id="IPR050194">
    <property type="entry name" value="Glycosyltransferase_grp1"/>
</dbReference>
<dbReference type="EMBL" id="VZRA01000002">
    <property type="protein sequence ID" value="KAB0670602.1"/>
    <property type="molecule type" value="Genomic_DNA"/>
</dbReference>